<evidence type="ECO:0000313" key="2">
    <source>
        <dbReference type="Proteomes" id="UP001500618"/>
    </source>
</evidence>
<dbReference type="EMBL" id="BAAANY010000029">
    <property type="protein sequence ID" value="GAA1704015.1"/>
    <property type="molecule type" value="Genomic_DNA"/>
</dbReference>
<name>A0ABN2IFP0_9ACTN</name>
<gene>
    <name evidence="1" type="ORF">GCM10009765_61550</name>
</gene>
<evidence type="ECO:0000313" key="1">
    <source>
        <dbReference type="EMBL" id="GAA1704015.1"/>
    </source>
</evidence>
<accession>A0ABN2IFP0</accession>
<evidence type="ECO:0008006" key="3">
    <source>
        <dbReference type="Google" id="ProtNLM"/>
    </source>
</evidence>
<organism evidence="1 2">
    <name type="scientific">Fodinicola feengrottensis</name>
    <dbReference type="NCBI Taxonomy" id="435914"/>
    <lineage>
        <taxon>Bacteria</taxon>
        <taxon>Bacillati</taxon>
        <taxon>Actinomycetota</taxon>
        <taxon>Actinomycetes</taxon>
        <taxon>Mycobacteriales</taxon>
        <taxon>Fodinicola</taxon>
    </lineage>
</organism>
<proteinExistence type="predicted"/>
<sequence length="143" mass="15864">MVRTLQIAPADHVVVDRGGVDESTRRVCRCPLTRPVPCRHEHRVFFVPSLRNNSEITGHSSGFLELNAKKLSVRMICTLAVRVAAQKKAAPLRQEWGGFLGRTRAEKLSVVAAGQLSLIYRRRRDGSLTGLLQRHEEALGSVA</sequence>
<keyword evidence="2" id="KW-1185">Reference proteome</keyword>
<protein>
    <recommendedName>
        <fullName evidence="3">SWIM-type domain-containing protein</fullName>
    </recommendedName>
</protein>
<comment type="caution">
    <text evidence="1">The sequence shown here is derived from an EMBL/GenBank/DDBJ whole genome shotgun (WGS) entry which is preliminary data.</text>
</comment>
<reference evidence="1 2" key="1">
    <citation type="journal article" date="2019" name="Int. J. Syst. Evol. Microbiol.">
        <title>The Global Catalogue of Microorganisms (GCM) 10K type strain sequencing project: providing services to taxonomists for standard genome sequencing and annotation.</title>
        <authorList>
            <consortium name="The Broad Institute Genomics Platform"/>
            <consortium name="The Broad Institute Genome Sequencing Center for Infectious Disease"/>
            <person name="Wu L."/>
            <person name="Ma J."/>
        </authorList>
    </citation>
    <scope>NUCLEOTIDE SEQUENCE [LARGE SCALE GENOMIC DNA]</scope>
    <source>
        <strain evidence="1 2">JCM 14718</strain>
    </source>
</reference>
<dbReference type="Proteomes" id="UP001500618">
    <property type="component" value="Unassembled WGS sequence"/>
</dbReference>